<sequence>MARLLSWTAYGARSLARAVANDRYPGRQVSLVARVRPTASPTGVPPFHAPSTPLLNAIYLYKPPRESRKPYWVRPSGQQFRQSTTWRPLQGLARTGHNQTMHFGARTSVIVCMADRRRAGRSGIAPSRRQTHASGRTVAHESGGSIVSEWKGTGLTFGRWRQQMRPMGSITLVLQGAPITQVERSSGYESQSAHAVAFKKHFGISASGFWRSVKRLES</sequence>
<keyword evidence="4" id="KW-1185">Reference proteome</keyword>
<evidence type="ECO:0000313" key="3">
    <source>
        <dbReference type="EMBL" id="PVX86393.1"/>
    </source>
</evidence>
<dbReference type="Gene3D" id="1.10.10.60">
    <property type="entry name" value="Homeodomain-like"/>
    <property type="match status" value="1"/>
</dbReference>
<reference evidence="3 4" key="1">
    <citation type="submission" date="2018-05" db="EMBL/GenBank/DDBJ databases">
        <title>Genomic Encyclopedia of Type Strains, Phase IV (KMG-V): Genome sequencing to study the core and pangenomes of soil and plant-associated prokaryotes.</title>
        <authorList>
            <person name="Whitman W."/>
        </authorList>
    </citation>
    <scope>NUCLEOTIDE SEQUENCE [LARGE SCALE GENOMIC DNA]</scope>
    <source>
        <strain evidence="3 4">SCZa-39</strain>
    </source>
</reference>
<dbReference type="Proteomes" id="UP000245712">
    <property type="component" value="Unassembled WGS sequence"/>
</dbReference>
<name>A0ABX5KTG6_9BURK</name>
<evidence type="ECO:0000313" key="4">
    <source>
        <dbReference type="Proteomes" id="UP000245712"/>
    </source>
</evidence>
<protein>
    <recommendedName>
        <fullName evidence="2">HTH araC/xylS-type domain-containing protein</fullName>
    </recommendedName>
</protein>
<proteinExistence type="predicted"/>
<accession>A0ABX5KTG6</accession>
<dbReference type="PROSITE" id="PS01124">
    <property type="entry name" value="HTH_ARAC_FAMILY_2"/>
    <property type="match status" value="1"/>
</dbReference>
<organism evidence="3 4">
    <name type="scientific">Paraburkholderia unamae</name>
    <dbReference type="NCBI Taxonomy" id="219649"/>
    <lineage>
        <taxon>Bacteria</taxon>
        <taxon>Pseudomonadati</taxon>
        <taxon>Pseudomonadota</taxon>
        <taxon>Betaproteobacteria</taxon>
        <taxon>Burkholderiales</taxon>
        <taxon>Burkholderiaceae</taxon>
        <taxon>Paraburkholderia</taxon>
    </lineage>
</organism>
<dbReference type="EMBL" id="QEOB01000002">
    <property type="protein sequence ID" value="PVX86393.1"/>
    <property type="molecule type" value="Genomic_DNA"/>
</dbReference>
<evidence type="ECO:0000259" key="2">
    <source>
        <dbReference type="PROSITE" id="PS01124"/>
    </source>
</evidence>
<feature type="domain" description="HTH araC/xylS-type" evidence="2">
    <location>
        <begin position="153"/>
        <end position="212"/>
    </location>
</feature>
<comment type="caution">
    <text evidence="3">The sequence shown here is derived from an EMBL/GenBank/DDBJ whole genome shotgun (WGS) entry which is preliminary data.</text>
</comment>
<gene>
    <name evidence="3" type="ORF">C7402_102229</name>
</gene>
<feature type="region of interest" description="Disordered" evidence="1">
    <location>
        <begin position="121"/>
        <end position="140"/>
    </location>
</feature>
<evidence type="ECO:0000256" key="1">
    <source>
        <dbReference type="SAM" id="MobiDB-lite"/>
    </source>
</evidence>
<dbReference type="InterPro" id="IPR018060">
    <property type="entry name" value="HTH_AraC"/>
</dbReference>